<evidence type="ECO:0000313" key="7">
    <source>
        <dbReference type="EMBL" id="GFH30269.1"/>
    </source>
</evidence>
<dbReference type="CDD" id="cd01400">
    <property type="entry name" value="6PGL"/>
    <property type="match status" value="1"/>
</dbReference>
<evidence type="ECO:0000256" key="5">
    <source>
        <dbReference type="RuleBase" id="RU365095"/>
    </source>
</evidence>
<dbReference type="Proteomes" id="UP000485058">
    <property type="component" value="Unassembled WGS sequence"/>
</dbReference>
<evidence type="ECO:0000256" key="4">
    <source>
        <dbReference type="ARBA" id="ARBA00022801"/>
    </source>
</evidence>
<keyword evidence="8" id="KW-1185">Reference proteome</keyword>
<evidence type="ECO:0000259" key="6">
    <source>
        <dbReference type="Pfam" id="PF01182"/>
    </source>
</evidence>
<evidence type="ECO:0000256" key="3">
    <source>
        <dbReference type="ARBA" id="ARBA00010662"/>
    </source>
</evidence>
<dbReference type="InterPro" id="IPR006148">
    <property type="entry name" value="Glc/Gal-6P_isomerase"/>
</dbReference>
<dbReference type="GO" id="GO:0005975">
    <property type="term" value="P:carbohydrate metabolic process"/>
    <property type="evidence" value="ECO:0007669"/>
    <property type="project" value="InterPro"/>
</dbReference>
<accession>A0A6A0ABM9</accession>
<feature type="domain" description="Glucosamine/galactosamine-6-phosphate isomerase" evidence="6">
    <location>
        <begin position="31"/>
        <end position="253"/>
    </location>
</feature>
<organism evidence="7 8">
    <name type="scientific">Haematococcus lacustris</name>
    <name type="common">Green alga</name>
    <name type="synonym">Haematococcus pluvialis</name>
    <dbReference type="NCBI Taxonomy" id="44745"/>
    <lineage>
        <taxon>Eukaryota</taxon>
        <taxon>Viridiplantae</taxon>
        <taxon>Chlorophyta</taxon>
        <taxon>core chlorophytes</taxon>
        <taxon>Chlorophyceae</taxon>
        <taxon>CS clade</taxon>
        <taxon>Chlamydomonadales</taxon>
        <taxon>Haematococcaceae</taxon>
        <taxon>Haematococcus</taxon>
    </lineage>
</organism>
<sequence>GAGVDVQAHQFQYPSVEGDANIVLHFSKAGVEQGIVKAVTEASEAAIKAKGSFTLVLSGGSLLNFLSGLADSKKISSWDKWHIYYVDERNVPHTSPDSNHKGACTAFLSKVPIPAANQHAILENVPVDQAAKHYEGMLIGTPTTILPRNSDGLPVFDLMLLGTGPDGHIASLFPNAPQTAATSGWVLPVSNSPKPPPERITFTLPVINAAKEIIFVASGEEKAEVVQRILEIQALPGALPAQLVRPSQGTLRWFLDVQSAQKLDISNWEDRKAFPRTT</sequence>
<dbReference type="InterPro" id="IPR005900">
    <property type="entry name" value="6-phosphogluconolactonase_DevB"/>
</dbReference>
<comment type="caution">
    <text evidence="7">The sequence shown here is derived from an EMBL/GenBank/DDBJ whole genome shotgun (WGS) entry which is preliminary data.</text>
</comment>
<dbReference type="AlphaFoldDB" id="A0A6A0ABM9"/>
<comment type="pathway">
    <text evidence="2">Carbohydrate degradation; pentose phosphate pathway; D-ribulose 5-phosphate from D-glucose 6-phosphate (oxidative stage): step 2/3.</text>
</comment>
<reference evidence="7 8" key="1">
    <citation type="submission" date="2020-02" db="EMBL/GenBank/DDBJ databases">
        <title>Draft genome sequence of Haematococcus lacustris strain NIES-144.</title>
        <authorList>
            <person name="Morimoto D."/>
            <person name="Nakagawa S."/>
            <person name="Yoshida T."/>
            <person name="Sawayama S."/>
        </authorList>
    </citation>
    <scope>NUCLEOTIDE SEQUENCE [LARGE SCALE GENOMIC DNA]</scope>
    <source>
        <strain evidence="7 8">NIES-144</strain>
    </source>
</reference>
<comment type="similarity">
    <text evidence="3 5">Belongs to the glucosamine/galactosamine-6-phosphate isomerase family. 6-phosphogluconolactonase subfamily.</text>
</comment>
<keyword evidence="4" id="KW-0378">Hydrolase</keyword>
<dbReference type="PANTHER" id="PTHR11054:SF22">
    <property type="entry name" value="6-PHOSPHOGLUCONOLACTONASE 3, CHLOROPLASTIC"/>
    <property type="match status" value="1"/>
</dbReference>
<protein>
    <recommendedName>
        <fullName evidence="5">Probable 6-phosphogluconolactonase</fullName>
        <ecNumber evidence="5">3.1.1.31</ecNumber>
    </recommendedName>
</protein>
<dbReference type="PANTHER" id="PTHR11054">
    <property type="entry name" value="6-PHOSPHOGLUCONOLACTONASE"/>
    <property type="match status" value="1"/>
</dbReference>
<evidence type="ECO:0000313" key="8">
    <source>
        <dbReference type="Proteomes" id="UP000485058"/>
    </source>
</evidence>
<dbReference type="EMBL" id="BLLF01004803">
    <property type="protein sequence ID" value="GFH30269.1"/>
    <property type="molecule type" value="Genomic_DNA"/>
</dbReference>
<name>A0A6A0ABM9_HAELA</name>
<dbReference type="InterPro" id="IPR037171">
    <property type="entry name" value="NagB/RpiA_transferase-like"/>
</dbReference>
<dbReference type="FunFam" id="3.40.50.1360:FF:000005">
    <property type="entry name" value="6-phosphogluconolactonase"/>
    <property type="match status" value="1"/>
</dbReference>
<comment type="catalytic activity">
    <reaction evidence="1 5">
        <text>6-phospho-D-glucono-1,5-lactone + H2O = 6-phospho-D-gluconate + H(+)</text>
        <dbReference type="Rhea" id="RHEA:12556"/>
        <dbReference type="ChEBI" id="CHEBI:15377"/>
        <dbReference type="ChEBI" id="CHEBI:15378"/>
        <dbReference type="ChEBI" id="CHEBI:57955"/>
        <dbReference type="ChEBI" id="CHEBI:58759"/>
        <dbReference type="EC" id="3.1.1.31"/>
    </reaction>
</comment>
<dbReference type="EC" id="3.1.1.31" evidence="5"/>
<dbReference type="Gene3D" id="3.40.50.1360">
    <property type="match status" value="1"/>
</dbReference>
<proteinExistence type="inferred from homology"/>
<feature type="non-terminal residue" evidence="7">
    <location>
        <position position="1"/>
    </location>
</feature>
<dbReference type="GO" id="GO:0006098">
    <property type="term" value="P:pentose-phosphate shunt"/>
    <property type="evidence" value="ECO:0007669"/>
    <property type="project" value="UniProtKB-UniPathway"/>
</dbReference>
<evidence type="ECO:0000256" key="1">
    <source>
        <dbReference type="ARBA" id="ARBA00000832"/>
    </source>
</evidence>
<dbReference type="SUPFAM" id="SSF100950">
    <property type="entry name" value="NagB/RpiA/CoA transferase-like"/>
    <property type="match status" value="1"/>
</dbReference>
<evidence type="ECO:0000256" key="2">
    <source>
        <dbReference type="ARBA" id="ARBA00004961"/>
    </source>
</evidence>
<dbReference type="UniPathway" id="UPA00115"/>
<dbReference type="NCBIfam" id="TIGR01198">
    <property type="entry name" value="pgl"/>
    <property type="match status" value="1"/>
</dbReference>
<gene>
    <name evidence="7" type="ORF">HaLaN_29087</name>
</gene>
<dbReference type="GO" id="GO:0017057">
    <property type="term" value="F:6-phosphogluconolactonase activity"/>
    <property type="evidence" value="ECO:0007669"/>
    <property type="project" value="UniProtKB-EC"/>
</dbReference>
<dbReference type="InterPro" id="IPR039104">
    <property type="entry name" value="6PGL"/>
</dbReference>
<dbReference type="Pfam" id="PF01182">
    <property type="entry name" value="Glucosamine_iso"/>
    <property type="match status" value="1"/>
</dbReference>